<keyword evidence="3" id="KW-0255">Endonuclease</keyword>
<keyword evidence="1" id="KW-0732">Signal</keyword>
<dbReference type="PANTHER" id="PTHR16320:SF1">
    <property type="entry name" value="SPHINGOMYELINASE DDB_G0288017"/>
    <property type="match status" value="1"/>
</dbReference>
<evidence type="ECO:0000259" key="2">
    <source>
        <dbReference type="PROSITE" id="PS51752"/>
    </source>
</evidence>
<feature type="domain" description="Jacalin-type lectin" evidence="2">
    <location>
        <begin position="311"/>
        <end position="450"/>
    </location>
</feature>
<dbReference type="InterPro" id="IPR038772">
    <property type="entry name" value="Sph/SMPD2-like"/>
</dbReference>
<evidence type="ECO:0000313" key="3">
    <source>
        <dbReference type="EMBL" id="USY18789.1"/>
    </source>
</evidence>
<protein>
    <submittedName>
        <fullName evidence="3">Endonuclease</fullName>
    </submittedName>
</protein>
<accession>A0ABY5D6A5</accession>
<dbReference type="Gene3D" id="2.100.10.30">
    <property type="entry name" value="Jacalin-like lectin domain"/>
    <property type="match status" value="1"/>
</dbReference>
<dbReference type="EMBL" id="CP099837">
    <property type="protein sequence ID" value="USY18789.1"/>
    <property type="molecule type" value="Genomic_DNA"/>
</dbReference>
<dbReference type="PROSITE" id="PS51752">
    <property type="entry name" value="JACALIN_LECTIN"/>
    <property type="match status" value="1"/>
</dbReference>
<feature type="chain" id="PRO_5046840140" evidence="1">
    <location>
        <begin position="32"/>
        <end position="452"/>
    </location>
</feature>
<gene>
    <name evidence="3" type="ORF">NE857_26435</name>
</gene>
<dbReference type="SUPFAM" id="SSF56219">
    <property type="entry name" value="DNase I-like"/>
    <property type="match status" value="1"/>
</dbReference>
<name>A0ABY5D6A5_9ACTN</name>
<dbReference type="SUPFAM" id="SSF51101">
    <property type="entry name" value="Mannose-binding lectins"/>
    <property type="match status" value="1"/>
</dbReference>
<dbReference type="Proteomes" id="UP001055940">
    <property type="component" value="Chromosome"/>
</dbReference>
<dbReference type="InterPro" id="IPR000300">
    <property type="entry name" value="IPPc"/>
</dbReference>
<proteinExistence type="predicted"/>
<dbReference type="Pfam" id="PF22669">
    <property type="entry name" value="Exo_endo_phos2"/>
    <property type="match status" value="1"/>
</dbReference>
<reference evidence="3" key="1">
    <citation type="submission" date="2022-06" db="EMBL/GenBank/DDBJ databases">
        <authorList>
            <person name="Ping M."/>
        </authorList>
    </citation>
    <scope>NUCLEOTIDE SEQUENCE</scope>
    <source>
        <strain evidence="3">JCM11759T</strain>
    </source>
</reference>
<evidence type="ECO:0000256" key="1">
    <source>
        <dbReference type="SAM" id="SignalP"/>
    </source>
</evidence>
<dbReference type="Gene3D" id="3.60.10.10">
    <property type="entry name" value="Endonuclease/exonuclease/phosphatase"/>
    <property type="match status" value="1"/>
</dbReference>
<sequence>MSPSPARSLSVLLAVLALITSLLTAPAPAAADEAADDTATSGALSVLTYNVAGLPEFLTDPAEQRPSVNTPVIGRRIEPYDVVHVQEDFNYHAALYANNDHPHRTPTSGGVPFGDGLNTLSHLPYSDFHRVRWNRCNGTDCLTPKGFTASRVRLAEGVYVDLYNMHANAGVSNADLAARRANITQLTQYIERHSAGNAVIVAGDTNTRYTRAGDNIRELADTLGLTDAWVEHVRGGSRPQAGSPALVCQTNAPTEGCEVVDKILYRSGAFVELRLADYRNDHADFLDADGRMLSDHYPHTAEFDWSLAPGVLMSDLAGGPHGTPFTDAERVVGGAEPVALSLRAGARVDQVAMDYAEGGRTAHGGSGGTARSLTLEPGEHLVSATLSTGQRNGRTRVFHAEFATDRGRTLSGGTATSDTVTFTAPDGWRIAGFHGRAGDEVDKLGLIYTPVP</sequence>
<dbReference type="Pfam" id="PF01419">
    <property type="entry name" value="Jacalin"/>
    <property type="match status" value="1"/>
</dbReference>
<dbReference type="CDD" id="cd09615">
    <property type="entry name" value="Jacalin_EEP"/>
    <property type="match status" value="1"/>
</dbReference>
<keyword evidence="4" id="KW-1185">Reference proteome</keyword>
<dbReference type="RefSeq" id="WP_254418103.1">
    <property type="nucleotide sequence ID" value="NZ_BAAAJB010000016.1"/>
</dbReference>
<dbReference type="InterPro" id="IPR036404">
    <property type="entry name" value="Jacalin-like_lectin_dom_sf"/>
</dbReference>
<dbReference type="InterPro" id="IPR036691">
    <property type="entry name" value="Endo/exonu/phosph_ase_sf"/>
</dbReference>
<keyword evidence="3" id="KW-0378">Hydrolase</keyword>
<dbReference type="PANTHER" id="PTHR16320">
    <property type="entry name" value="SPHINGOMYELINASE FAMILY MEMBER"/>
    <property type="match status" value="1"/>
</dbReference>
<dbReference type="GO" id="GO:0004519">
    <property type="term" value="F:endonuclease activity"/>
    <property type="evidence" value="ECO:0007669"/>
    <property type="project" value="UniProtKB-KW"/>
</dbReference>
<feature type="signal peptide" evidence="1">
    <location>
        <begin position="1"/>
        <end position="31"/>
    </location>
</feature>
<dbReference type="SMART" id="SM00915">
    <property type="entry name" value="Jacalin"/>
    <property type="match status" value="1"/>
</dbReference>
<organism evidence="3 4">
    <name type="scientific">Nocardiopsis exhalans</name>
    <dbReference type="NCBI Taxonomy" id="163604"/>
    <lineage>
        <taxon>Bacteria</taxon>
        <taxon>Bacillati</taxon>
        <taxon>Actinomycetota</taxon>
        <taxon>Actinomycetes</taxon>
        <taxon>Streptosporangiales</taxon>
        <taxon>Nocardiopsidaceae</taxon>
        <taxon>Nocardiopsis</taxon>
    </lineage>
</organism>
<evidence type="ECO:0000313" key="4">
    <source>
        <dbReference type="Proteomes" id="UP001055940"/>
    </source>
</evidence>
<dbReference type="InterPro" id="IPR001229">
    <property type="entry name" value="Jacalin-like_lectin_dom"/>
</dbReference>
<keyword evidence="3" id="KW-0540">Nuclease</keyword>